<sequence length="95" mass="10682">MKSPFAETLVTHSSRLARFTNINSLNFLNALLPPQISIPNFLSIGILFRINCSRFRNWPNGGKCSHPGKSTISMRTRCGRHDTMSIIHPEKVVAM</sequence>
<reference evidence="1" key="2">
    <citation type="journal article" date="2015" name="Data Brief">
        <title>Shoot transcriptome of the giant reed, Arundo donax.</title>
        <authorList>
            <person name="Barrero R.A."/>
            <person name="Guerrero F.D."/>
            <person name="Moolhuijzen P."/>
            <person name="Goolsby J.A."/>
            <person name="Tidwell J."/>
            <person name="Bellgard S.E."/>
            <person name="Bellgard M.I."/>
        </authorList>
    </citation>
    <scope>NUCLEOTIDE SEQUENCE</scope>
    <source>
        <tissue evidence="1">Shoot tissue taken approximately 20 cm above the soil surface</tissue>
    </source>
</reference>
<dbReference type="AlphaFoldDB" id="A0A0A9DY76"/>
<name>A0A0A9DY76_ARUDO</name>
<reference evidence="1" key="1">
    <citation type="submission" date="2014-09" db="EMBL/GenBank/DDBJ databases">
        <authorList>
            <person name="Magalhaes I.L.F."/>
            <person name="Oliveira U."/>
            <person name="Santos F.R."/>
            <person name="Vidigal T.H.D.A."/>
            <person name="Brescovit A.D."/>
            <person name="Santos A.J."/>
        </authorList>
    </citation>
    <scope>NUCLEOTIDE SEQUENCE</scope>
    <source>
        <tissue evidence="1">Shoot tissue taken approximately 20 cm above the soil surface</tissue>
    </source>
</reference>
<dbReference type="EMBL" id="GBRH01209183">
    <property type="protein sequence ID" value="JAD88712.1"/>
    <property type="molecule type" value="Transcribed_RNA"/>
</dbReference>
<evidence type="ECO:0000313" key="1">
    <source>
        <dbReference type="EMBL" id="JAD88712.1"/>
    </source>
</evidence>
<organism evidence="1">
    <name type="scientific">Arundo donax</name>
    <name type="common">Giant reed</name>
    <name type="synonym">Donax arundinaceus</name>
    <dbReference type="NCBI Taxonomy" id="35708"/>
    <lineage>
        <taxon>Eukaryota</taxon>
        <taxon>Viridiplantae</taxon>
        <taxon>Streptophyta</taxon>
        <taxon>Embryophyta</taxon>
        <taxon>Tracheophyta</taxon>
        <taxon>Spermatophyta</taxon>
        <taxon>Magnoliopsida</taxon>
        <taxon>Liliopsida</taxon>
        <taxon>Poales</taxon>
        <taxon>Poaceae</taxon>
        <taxon>PACMAD clade</taxon>
        <taxon>Arundinoideae</taxon>
        <taxon>Arundineae</taxon>
        <taxon>Arundo</taxon>
    </lineage>
</organism>
<accession>A0A0A9DY76</accession>
<protein>
    <submittedName>
        <fullName evidence="1">Uncharacterized protein</fullName>
    </submittedName>
</protein>
<proteinExistence type="predicted"/>